<sequence>MIYLQYFQSPYGELVLGESGGELCLCDWKYRKMRDQVDSRIQVGLQSEFKLEETDLLNEAKSQLNEYFARGRTAFDLPLLLVGSDFQKSVWEKLLTIPYGKTTSYLELSRILGDEKAIRAVATANGANAISIIVPCHRVIGSDGSLTGYAGGLNAKQKLLQLEGMNFGEQLELF</sequence>
<name>A0A556MQ05_9FLAO</name>
<dbReference type="EC" id="2.1.1.63" evidence="9"/>
<comment type="similarity">
    <text evidence="2 9">Belongs to the MGMT family.</text>
</comment>
<dbReference type="OrthoDB" id="9802228at2"/>
<comment type="miscellaneous">
    <text evidence="9">This enzyme catalyzes only one turnover and therefore is not strictly catalytic. According to one definition, an enzyme is a biocatalyst that acts repeatedly and over many reaction cycles.</text>
</comment>
<dbReference type="CDD" id="cd06445">
    <property type="entry name" value="ATase"/>
    <property type="match status" value="1"/>
</dbReference>
<evidence type="ECO:0000313" key="12">
    <source>
        <dbReference type="EMBL" id="TSJ42034.1"/>
    </source>
</evidence>
<comment type="function">
    <text evidence="9">Involved in the cellular defense against the biological effects of O6-methylguanine (O6-MeG) and O4-methylthymine (O4-MeT) in DNA. Repairs the methylated nucleobase in DNA by stoichiometrically transferring the methyl group to a cysteine residue in the enzyme. This is a suicide reaction: the enzyme is irreversibly inactivated.</text>
</comment>
<dbReference type="InterPro" id="IPR014048">
    <property type="entry name" value="MethylDNA_cys_MeTrfase_DNA-bd"/>
</dbReference>
<dbReference type="SUPFAM" id="SSF53155">
    <property type="entry name" value="Methylated DNA-protein cysteine methyltransferase domain"/>
    <property type="match status" value="1"/>
</dbReference>
<protein>
    <recommendedName>
        <fullName evidence="9">Methylated-DNA--protein-cysteine methyltransferase</fullName>
        <ecNumber evidence="9">2.1.1.63</ecNumber>
    </recommendedName>
    <alternativeName>
        <fullName evidence="9">6-O-methylguanine-DNA methyltransferase</fullName>
        <shortName evidence="9">MGMT</shortName>
    </alternativeName>
    <alternativeName>
        <fullName evidence="9">O-6-methylguanine-DNA-alkyltransferase</fullName>
    </alternativeName>
</protein>
<evidence type="ECO:0000256" key="3">
    <source>
        <dbReference type="ARBA" id="ARBA00022490"/>
    </source>
</evidence>
<dbReference type="InterPro" id="IPR001497">
    <property type="entry name" value="MethylDNA_cys_MeTrfase_AS"/>
</dbReference>
<dbReference type="Pfam" id="PF02870">
    <property type="entry name" value="Methyltransf_1N"/>
    <property type="match status" value="1"/>
</dbReference>
<dbReference type="FunFam" id="1.10.10.10:FF:000214">
    <property type="entry name" value="Methylated-DNA--protein-cysteine methyltransferase"/>
    <property type="match status" value="1"/>
</dbReference>
<dbReference type="PANTHER" id="PTHR10815:SF5">
    <property type="entry name" value="METHYLATED-DNA--PROTEIN-CYSTEINE METHYLTRANSFERASE"/>
    <property type="match status" value="1"/>
</dbReference>
<feature type="domain" description="Methylguanine DNA methyltransferase ribonuclease-like" evidence="11">
    <location>
        <begin position="2"/>
        <end position="80"/>
    </location>
</feature>
<comment type="catalytic activity">
    <reaction evidence="1 9">
        <text>a 4-O-methyl-thymidine in DNA + L-cysteinyl-[protein] = a thymidine in DNA + S-methyl-L-cysteinyl-[protein]</text>
        <dbReference type="Rhea" id="RHEA:53428"/>
        <dbReference type="Rhea" id="RHEA-COMP:10131"/>
        <dbReference type="Rhea" id="RHEA-COMP:10132"/>
        <dbReference type="Rhea" id="RHEA-COMP:13555"/>
        <dbReference type="Rhea" id="RHEA-COMP:13556"/>
        <dbReference type="ChEBI" id="CHEBI:29950"/>
        <dbReference type="ChEBI" id="CHEBI:82612"/>
        <dbReference type="ChEBI" id="CHEBI:137386"/>
        <dbReference type="ChEBI" id="CHEBI:137387"/>
        <dbReference type="EC" id="2.1.1.63"/>
    </reaction>
</comment>
<dbReference type="Gene3D" id="1.10.10.10">
    <property type="entry name" value="Winged helix-like DNA-binding domain superfamily/Winged helix DNA-binding domain"/>
    <property type="match status" value="1"/>
</dbReference>
<keyword evidence="6 9" id="KW-0227">DNA damage</keyword>
<dbReference type="GO" id="GO:0006307">
    <property type="term" value="P:DNA alkylation repair"/>
    <property type="evidence" value="ECO:0007669"/>
    <property type="project" value="UniProtKB-UniRule"/>
</dbReference>
<evidence type="ECO:0000259" key="10">
    <source>
        <dbReference type="Pfam" id="PF01035"/>
    </source>
</evidence>
<evidence type="ECO:0000256" key="5">
    <source>
        <dbReference type="ARBA" id="ARBA00022679"/>
    </source>
</evidence>
<evidence type="ECO:0000256" key="4">
    <source>
        <dbReference type="ARBA" id="ARBA00022603"/>
    </source>
</evidence>
<dbReference type="InterPro" id="IPR008332">
    <property type="entry name" value="MethylG_MeTrfase_N"/>
</dbReference>
<dbReference type="InterPro" id="IPR023546">
    <property type="entry name" value="MGMT"/>
</dbReference>
<keyword evidence="7 9" id="KW-0234">DNA repair</keyword>
<dbReference type="Gene3D" id="3.30.160.70">
    <property type="entry name" value="Methylated DNA-protein cysteine methyltransferase domain"/>
    <property type="match status" value="1"/>
</dbReference>
<keyword evidence="13" id="KW-1185">Reference proteome</keyword>
<evidence type="ECO:0000256" key="8">
    <source>
        <dbReference type="ARBA" id="ARBA00049348"/>
    </source>
</evidence>
<evidence type="ECO:0000256" key="7">
    <source>
        <dbReference type="ARBA" id="ARBA00023204"/>
    </source>
</evidence>
<evidence type="ECO:0000256" key="9">
    <source>
        <dbReference type="HAMAP-Rule" id="MF_00772"/>
    </source>
</evidence>
<dbReference type="Pfam" id="PF01035">
    <property type="entry name" value="DNA_binding_1"/>
    <property type="match status" value="1"/>
</dbReference>
<gene>
    <name evidence="12" type="ORF">FO442_13160</name>
</gene>
<dbReference type="GO" id="GO:0005737">
    <property type="term" value="C:cytoplasm"/>
    <property type="evidence" value="ECO:0007669"/>
    <property type="project" value="UniProtKB-SubCell"/>
</dbReference>
<dbReference type="EMBL" id="VLPL01000006">
    <property type="protein sequence ID" value="TSJ42034.1"/>
    <property type="molecule type" value="Genomic_DNA"/>
</dbReference>
<feature type="domain" description="Methylated-DNA-[protein]-cysteine S-methyltransferase DNA binding" evidence="10">
    <location>
        <begin position="85"/>
        <end position="164"/>
    </location>
</feature>
<dbReference type="AlphaFoldDB" id="A0A556MQ05"/>
<dbReference type="GO" id="GO:0003908">
    <property type="term" value="F:methylated-DNA-[protein]-cysteine S-methyltransferase activity"/>
    <property type="evidence" value="ECO:0007669"/>
    <property type="project" value="UniProtKB-UniRule"/>
</dbReference>
<comment type="subcellular location">
    <subcellularLocation>
        <location evidence="9">Cytoplasm</location>
    </subcellularLocation>
</comment>
<keyword evidence="5 9" id="KW-0808">Transferase</keyword>
<dbReference type="RefSeq" id="WP_144333665.1">
    <property type="nucleotide sequence ID" value="NZ_VLPL01000006.1"/>
</dbReference>
<dbReference type="Proteomes" id="UP000316008">
    <property type="component" value="Unassembled WGS sequence"/>
</dbReference>
<keyword evidence="4 9" id="KW-0489">Methyltransferase</keyword>
<dbReference type="InterPro" id="IPR036631">
    <property type="entry name" value="MGMT_N_sf"/>
</dbReference>
<dbReference type="HAMAP" id="MF_00772">
    <property type="entry name" value="OGT"/>
    <property type="match status" value="1"/>
</dbReference>
<proteinExistence type="inferred from homology"/>
<dbReference type="InterPro" id="IPR036217">
    <property type="entry name" value="MethylDNA_cys_MeTrfase_DNAb"/>
</dbReference>
<dbReference type="PROSITE" id="PS00374">
    <property type="entry name" value="MGMT"/>
    <property type="match status" value="1"/>
</dbReference>
<accession>A0A556MQ05</accession>
<reference evidence="12 13" key="1">
    <citation type="submission" date="2019-07" db="EMBL/GenBank/DDBJ databases">
        <authorList>
            <person name="Huq M.A."/>
        </authorList>
    </citation>
    <scope>NUCLEOTIDE SEQUENCE [LARGE SCALE GENOMIC DNA]</scope>
    <source>
        <strain evidence="12 13">MAH-3</strain>
    </source>
</reference>
<evidence type="ECO:0000313" key="13">
    <source>
        <dbReference type="Proteomes" id="UP000316008"/>
    </source>
</evidence>
<evidence type="ECO:0000256" key="2">
    <source>
        <dbReference type="ARBA" id="ARBA00008711"/>
    </source>
</evidence>
<evidence type="ECO:0000256" key="1">
    <source>
        <dbReference type="ARBA" id="ARBA00001286"/>
    </source>
</evidence>
<comment type="caution">
    <text evidence="12">The sequence shown here is derived from an EMBL/GenBank/DDBJ whole genome shotgun (WGS) entry which is preliminary data.</text>
</comment>
<dbReference type="InterPro" id="IPR036388">
    <property type="entry name" value="WH-like_DNA-bd_sf"/>
</dbReference>
<evidence type="ECO:0000259" key="11">
    <source>
        <dbReference type="Pfam" id="PF02870"/>
    </source>
</evidence>
<evidence type="ECO:0000256" key="6">
    <source>
        <dbReference type="ARBA" id="ARBA00022763"/>
    </source>
</evidence>
<comment type="catalytic activity">
    <reaction evidence="8 9">
        <text>a 6-O-methyl-2'-deoxyguanosine in DNA + L-cysteinyl-[protein] = S-methyl-L-cysteinyl-[protein] + a 2'-deoxyguanosine in DNA</text>
        <dbReference type="Rhea" id="RHEA:24000"/>
        <dbReference type="Rhea" id="RHEA-COMP:10131"/>
        <dbReference type="Rhea" id="RHEA-COMP:10132"/>
        <dbReference type="Rhea" id="RHEA-COMP:11367"/>
        <dbReference type="Rhea" id="RHEA-COMP:11368"/>
        <dbReference type="ChEBI" id="CHEBI:29950"/>
        <dbReference type="ChEBI" id="CHEBI:82612"/>
        <dbReference type="ChEBI" id="CHEBI:85445"/>
        <dbReference type="ChEBI" id="CHEBI:85448"/>
        <dbReference type="EC" id="2.1.1.63"/>
    </reaction>
</comment>
<keyword evidence="3 9" id="KW-0963">Cytoplasm</keyword>
<organism evidence="12 13">
    <name type="scientific">Fluviicola chungangensis</name>
    <dbReference type="NCBI Taxonomy" id="2597671"/>
    <lineage>
        <taxon>Bacteria</taxon>
        <taxon>Pseudomonadati</taxon>
        <taxon>Bacteroidota</taxon>
        <taxon>Flavobacteriia</taxon>
        <taxon>Flavobacteriales</taxon>
        <taxon>Crocinitomicaceae</taxon>
        <taxon>Fluviicola</taxon>
    </lineage>
</organism>
<feature type="active site" description="Nucleophile; methyl group acceptor" evidence="9">
    <location>
        <position position="136"/>
    </location>
</feature>
<dbReference type="SUPFAM" id="SSF46767">
    <property type="entry name" value="Methylated DNA-protein cysteine methyltransferase, C-terminal domain"/>
    <property type="match status" value="1"/>
</dbReference>
<dbReference type="NCBIfam" id="TIGR00589">
    <property type="entry name" value="ogt"/>
    <property type="match status" value="1"/>
</dbReference>
<dbReference type="GO" id="GO:0032259">
    <property type="term" value="P:methylation"/>
    <property type="evidence" value="ECO:0007669"/>
    <property type="project" value="UniProtKB-KW"/>
</dbReference>
<dbReference type="PANTHER" id="PTHR10815">
    <property type="entry name" value="METHYLATED-DNA--PROTEIN-CYSTEINE METHYLTRANSFERASE"/>
    <property type="match status" value="1"/>
</dbReference>